<protein>
    <submittedName>
        <fullName evidence="1">Putative damage-inducible protein DinB</fullName>
    </submittedName>
</protein>
<evidence type="ECO:0000313" key="2">
    <source>
        <dbReference type="Proteomes" id="UP000590811"/>
    </source>
</evidence>
<dbReference type="Proteomes" id="UP000590811">
    <property type="component" value="Unassembled WGS sequence"/>
</dbReference>
<sequence>MPWTAPTVTRPSGSLVADERTMLRELLQWHRETLLHKCAGLTGEQLATRSVPPSGLSLLGLLRHLRKVERIWLRTRVAGEAVEPLHGFGTGREDDFDELDPTQAQAEYEALLEEWRLADAAVEGLGLDETFEGPHGPFSLRFVHLHLIGEYARHNGHADLVRERVDGVTGG</sequence>
<proteinExistence type="predicted"/>
<gene>
    <name evidence="1" type="ORF">FHW14_003428</name>
</gene>
<dbReference type="InterPro" id="IPR034660">
    <property type="entry name" value="DinB/YfiT-like"/>
</dbReference>
<name>A0A839PXW8_9MICO</name>
<dbReference type="Pfam" id="PF04978">
    <property type="entry name" value="MST"/>
    <property type="match status" value="1"/>
</dbReference>
<dbReference type="AlphaFoldDB" id="A0A839PXW8"/>
<dbReference type="EMBL" id="JACHVT010000008">
    <property type="protein sequence ID" value="MBB2988239.1"/>
    <property type="molecule type" value="Genomic_DNA"/>
</dbReference>
<accession>A0A839PXW8</accession>
<reference evidence="1 2" key="1">
    <citation type="submission" date="2020-08" db="EMBL/GenBank/DDBJ databases">
        <title>Genomic Encyclopedia of Type Strains, Phase IV (KMG-V): Genome sequencing to study the core and pangenomes of soil and plant-associated prokaryotes.</title>
        <authorList>
            <person name="Whitman W."/>
        </authorList>
    </citation>
    <scope>NUCLEOTIDE SEQUENCE [LARGE SCALE GENOMIC DNA]</scope>
    <source>
        <strain evidence="1 2">B3ACCR2</strain>
    </source>
</reference>
<comment type="caution">
    <text evidence="1">The sequence shown here is derived from an EMBL/GenBank/DDBJ whole genome shotgun (WGS) entry which is preliminary data.</text>
</comment>
<organism evidence="1 2">
    <name type="scientific">Terracoccus luteus</name>
    <dbReference type="NCBI Taxonomy" id="53356"/>
    <lineage>
        <taxon>Bacteria</taxon>
        <taxon>Bacillati</taxon>
        <taxon>Actinomycetota</taxon>
        <taxon>Actinomycetes</taxon>
        <taxon>Micrococcales</taxon>
        <taxon>Intrasporangiaceae</taxon>
        <taxon>Terracoccus</taxon>
    </lineage>
</organism>
<dbReference type="RefSeq" id="WP_184511224.1">
    <property type="nucleotide sequence ID" value="NZ_JACHVT010000008.1"/>
</dbReference>
<dbReference type="SUPFAM" id="SSF109854">
    <property type="entry name" value="DinB/YfiT-like putative metalloenzymes"/>
    <property type="match status" value="1"/>
</dbReference>
<dbReference type="Gene3D" id="1.20.120.450">
    <property type="entry name" value="dinb family like domain"/>
    <property type="match status" value="1"/>
</dbReference>
<evidence type="ECO:0000313" key="1">
    <source>
        <dbReference type="EMBL" id="MBB2988239.1"/>
    </source>
</evidence>
<dbReference type="InterPro" id="IPR007061">
    <property type="entry name" value="MST-like"/>
</dbReference>